<dbReference type="InterPro" id="IPR032823">
    <property type="entry name" value="BCA_ABC_TP_C"/>
</dbReference>
<dbReference type="Pfam" id="PF00005">
    <property type="entry name" value="ABC_tran"/>
    <property type="match status" value="1"/>
</dbReference>
<dbReference type="Gene3D" id="3.40.50.300">
    <property type="entry name" value="P-loop containing nucleotide triphosphate hydrolases"/>
    <property type="match status" value="1"/>
</dbReference>
<dbReference type="PANTHER" id="PTHR45772">
    <property type="entry name" value="CONSERVED COMPONENT OF ABC TRANSPORTER FOR NATURAL AMINO ACIDS-RELATED"/>
    <property type="match status" value="1"/>
</dbReference>
<evidence type="ECO:0000313" key="8">
    <source>
        <dbReference type="Proteomes" id="UP000258927"/>
    </source>
</evidence>
<protein>
    <submittedName>
        <fullName evidence="7">Iron-chelate-transporting ATPase</fullName>
    </submittedName>
</protein>
<evidence type="ECO:0000313" key="7">
    <source>
        <dbReference type="EMBL" id="AVX03023.1"/>
    </source>
</evidence>
<dbReference type="InterPro" id="IPR051120">
    <property type="entry name" value="ABC_AA/LPS_Transport"/>
</dbReference>
<feature type="domain" description="ABC transporter" evidence="6">
    <location>
        <begin position="33"/>
        <end position="281"/>
    </location>
</feature>
<comment type="similarity">
    <text evidence="1">Belongs to the ABC transporter superfamily.</text>
</comment>
<gene>
    <name evidence="7" type="ORF">MXMO3_00477</name>
</gene>
<keyword evidence="3" id="KW-0547">Nucleotide-binding</keyword>
<dbReference type="AlphaFoldDB" id="A0A2R4MAN1"/>
<organism evidence="7 8">
    <name type="scientific">Maritalea myrionectae</name>
    <dbReference type="NCBI Taxonomy" id="454601"/>
    <lineage>
        <taxon>Bacteria</taxon>
        <taxon>Pseudomonadati</taxon>
        <taxon>Pseudomonadota</taxon>
        <taxon>Alphaproteobacteria</taxon>
        <taxon>Hyphomicrobiales</taxon>
        <taxon>Devosiaceae</taxon>
        <taxon>Maritalea</taxon>
    </lineage>
</organism>
<dbReference type="FunFam" id="3.40.50.300:FF:000421">
    <property type="entry name" value="Branched-chain amino acid ABC transporter ATP-binding protein"/>
    <property type="match status" value="1"/>
</dbReference>
<dbReference type="InterPro" id="IPR017871">
    <property type="entry name" value="ABC_transporter-like_CS"/>
</dbReference>
<dbReference type="InterPro" id="IPR003593">
    <property type="entry name" value="AAA+_ATPase"/>
</dbReference>
<dbReference type="Pfam" id="PF12399">
    <property type="entry name" value="BCA_ABC_TP_C"/>
    <property type="match status" value="1"/>
</dbReference>
<dbReference type="SMART" id="SM00382">
    <property type="entry name" value="AAA"/>
    <property type="match status" value="1"/>
</dbReference>
<dbReference type="PROSITE" id="PS50893">
    <property type="entry name" value="ABC_TRANSPORTER_2"/>
    <property type="match status" value="1"/>
</dbReference>
<sequence length="287" mass="31518">MFGSVDRTSHRCATRQNKLRQEGNYGVQKDNMIEVRHVSKSFGGLKAVNDCSLTVAKGSITGLIGPNGAGKSTLFNMVAGNLKPTEGEIIFDGENVTGLKPYQLYQKGMLRTFQIAHEFSHMTALENLMVAGADQPGESLFQSWFNPKHVAEFDHEIRKMAEDVIDFLKLGHVRNELAGNLSGGQKKLLELGRTMMTDAKAVLLDEVAAGVNRTLLKDLAANIQRMNKELGYTFFVIEHDMDLIAELCDPVIVMAQGTVIAEGPMEEIRANPEIIEAYFGTAVEAVS</sequence>
<dbReference type="GO" id="GO:0005524">
    <property type="term" value="F:ATP binding"/>
    <property type="evidence" value="ECO:0007669"/>
    <property type="project" value="UniProtKB-KW"/>
</dbReference>
<dbReference type="CDD" id="cd03219">
    <property type="entry name" value="ABC_Mj1267_LivG_branched"/>
    <property type="match status" value="1"/>
</dbReference>
<dbReference type="EMBL" id="CP021330">
    <property type="protein sequence ID" value="AVX03023.1"/>
    <property type="molecule type" value="Genomic_DNA"/>
</dbReference>
<keyword evidence="8" id="KW-1185">Reference proteome</keyword>
<dbReference type="InterPro" id="IPR027417">
    <property type="entry name" value="P-loop_NTPase"/>
</dbReference>
<feature type="region of interest" description="Disordered" evidence="5">
    <location>
        <begin position="1"/>
        <end position="25"/>
    </location>
</feature>
<evidence type="ECO:0000256" key="2">
    <source>
        <dbReference type="ARBA" id="ARBA00022448"/>
    </source>
</evidence>
<evidence type="ECO:0000256" key="5">
    <source>
        <dbReference type="SAM" id="MobiDB-lite"/>
    </source>
</evidence>
<accession>A0A2R4MAN1</accession>
<dbReference type="PANTHER" id="PTHR45772:SF9">
    <property type="entry name" value="CONSERVED COMPONENT OF ABC TRANSPORTER FOR NATURAL AMINO ACIDS"/>
    <property type="match status" value="1"/>
</dbReference>
<name>A0A2R4MAN1_9HYPH</name>
<dbReference type="Proteomes" id="UP000258927">
    <property type="component" value="Chromosome"/>
</dbReference>
<evidence type="ECO:0000256" key="1">
    <source>
        <dbReference type="ARBA" id="ARBA00005417"/>
    </source>
</evidence>
<dbReference type="GO" id="GO:0016887">
    <property type="term" value="F:ATP hydrolysis activity"/>
    <property type="evidence" value="ECO:0007669"/>
    <property type="project" value="InterPro"/>
</dbReference>
<dbReference type="STRING" id="1122213.GCA_000423365_03189"/>
<keyword evidence="2" id="KW-0813">Transport</keyword>
<proteinExistence type="inferred from homology"/>
<reference evidence="7 8" key="1">
    <citation type="submission" date="2017-05" db="EMBL/GenBank/DDBJ databases">
        <title>Genome Analysis of Maritalea myrionectae HL2708#5.</title>
        <authorList>
            <consortium name="Cotde Inc.-PKNU"/>
            <person name="Jang D."/>
            <person name="Oh H.-M."/>
        </authorList>
    </citation>
    <scope>NUCLEOTIDE SEQUENCE [LARGE SCALE GENOMIC DNA]</scope>
    <source>
        <strain evidence="7 8">HL2708#5</strain>
    </source>
</reference>
<dbReference type="KEGG" id="mmyr:MXMO3_00477"/>
<keyword evidence="4" id="KW-0067">ATP-binding</keyword>
<evidence type="ECO:0000256" key="4">
    <source>
        <dbReference type="ARBA" id="ARBA00022840"/>
    </source>
</evidence>
<dbReference type="PROSITE" id="PS00211">
    <property type="entry name" value="ABC_TRANSPORTER_1"/>
    <property type="match status" value="1"/>
</dbReference>
<evidence type="ECO:0000259" key="6">
    <source>
        <dbReference type="PROSITE" id="PS50893"/>
    </source>
</evidence>
<evidence type="ECO:0000256" key="3">
    <source>
        <dbReference type="ARBA" id="ARBA00022741"/>
    </source>
</evidence>
<dbReference type="InterPro" id="IPR003439">
    <property type="entry name" value="ABC_transporter-like_ATP-bd"/>
</dbReference>
<dbReference type="GO" id="GO:0005886">
    <property type="term" value="C:plasma membrane"/>
    <property type="evidence" value="ECO:0007669"/>
    <property type="project" value="TreeGrafter"/>
</dbReference>
<dbReference type="SUPFAM" id="SSF52540">
    <property type="entry name" value="P-loop containing nucleoside triphosphate hydrolases"/>
    <property type="match status" value="1"/>
</dbReference>